<feature type="compositionally biased region" description="Polar residues" evidence="12">
    <location>
        <begin position="122"/>
        <end position="142"/>
    </location>
</feature>
<dbReference type="SUPFAM" id="SSF55658">
    <property type="entry name" value="L9 N-domain-like"/>
    <property type="match status" value="1"/>
</dbReference>
<evidence type="ECO:0000256" key="11">
    <source>
        <dbReference type="ARBA" id="ARBA00022842"/>
    </source>
</evidence>
<evidence type="ECO:0000256" key="7">
    <source>
        <dbReference type="ARBA" id="ARBA00022722"/>
    </source>
</evidence>
<evidence type="ECO:0000313" key="15">
    <source>
        <dbReference type="EMBL" id="PVV05056.1"/>
    </source>
</evidence>
<feature type="domain" description="RNase H type-1" evidence="13">
    <location>
        <begin position="241"/>
        <end position="402"/>
    </location>
</feature>
<feature type="compositionally biased region" description="Polar residues" evidence="12">
    <location>
        <begin position="99"/>
        <end position="109"/>
    </location>
</feature>
<dbReference type="InterPro" id="IPR050092">
    <property type="entry name" value="RNase_H"/>
</dbReference>
<dbReference type="Pfam" id="PF00075">
    <property type="entry name" value="RNase_H"/>
    <property type="match status" value="1"/>
</dbReference>
<evidence type="ECO:0000313" key="14">
    <source>
        <dbReference type="EMBL" id="PVV05050.1"/>
    </source>
</evidence>
<comment type="cofactor">
    <cofactor evidence="2">
        <name>Mg(2+)</name>
        <dbReference type="ChEBI" id="CHEBI:18420"/>
    </cofactor>
</comment>
<dbReference type="Pfam" id="PF01693">
    <property type="entry name" value="Cauli_VI"/>
    <property type="match status" value="1"/>
</dbReference>
<evidence type="ECO:0000256" key="3">
    <source>
        <dbReference type="ARBA" id="ARBA00004065"/>
    </source>
</evidence>
<evidence type="ECO:0000256" key="12">
    <source>
        <dbReference type="SAM" id="MobiDB-lite"/>
    </source>
</evidence>
<dbReference type="Proteomes" id="UP000245609">
    <property type="component" value="Unassembled WGS sequence"/>
</dbReference>
<evidence type="ECO:0000256" key="5">
    <source>
        <dbReference type="ARBA" id="ARBA00012180"/>
    </source>
</evidence>
<comment type="function">
    <text evidence="3">Endonuclease that specifically degrades the RNA of RNA-DNA hybrids.</text>
</comment>
<feature type="compositionally biased region" description="Basic and acidic residues" evidence="12">
    <location>
        <begin position="143"/>
        <end position="171"/>
    </location>
</feature>
<comment type="caution">
    <text evidence="14">The sequence shown here is derived from an EMBL/GenBank/DDBJ whole genome shotgun (WGS) entry which is preliminary data.</text>
</comment>
<evidence type="ECO:0000256" key="6">
    <source>
        <dbReference type="ARBA" id="ARBA00017721"/>
    </source>
</evidence>
<dbReference type="GO" id="GO:0046872">
    <property type="term" value="F:metal ion binding"/>
    <property type="evidence" value="ECO:0007669"/>
    <property type="project" value="UniProtKB-KW"/>
</dbReference>
<keyword evidence="10" id="KW-0378">Hydrolase</keyword>
<dbReference type="InterPro" id="IPR011320">
    <property type="entry name" value="RNase_H1_N"/>
</dbReference>
<evidence type="ECO:0000256" key="1">
    <source>
        <dbReference type="ARBA" id="ARBA00000077"/>
    </source>
</evidence>
<dbReference type="GO" id="GO:0004523">
    <property type="term" value="F:RNA-DNA hybrid ribonuclease activity"/>
    <property type="evidence" value="ECO:0007669"/>
    <property type="project" value="UniProtKB-EC"/>
</dbReference>
<evidence type="ECO:0000313" key="16">
    <source>
        <dbReference type="Proteomes" id="UP000245609"/>
    </source>
</evidence>
<name>A0A2T9ZKH4_9FUNG</name>
<feature type="compositionally biased region" description="Low complexity" evidence="12">
    <location>
        <begin position="66"/>
        <end position="81"/>
    </location>
</feature>
<keyword evidence="16" id="KW-1185">Reference proteome</keyword>
<dbReference type="STRING" id="133381.A0A2T9ZKH4"/>
<keyword evidence="11" id="KW-0460">Magnesium</keyword>
<dbReference type="InterPro" id="IPR037056">
    <property type="entry name" value="RNase_H1_N_sf"/>
</dbReference>
<dbReference type="Gene3D" id="3.30.420.10">
    <property type="entry name" value="Ribonuclease H-like superfamily/Ribonuclease H"/>
    <property type="match status" value="1"/>
</dbReference>
<organism evidence="14 16">
    <name type="scientific">Smittium megazygosporum</name>
    <dbReference type="NCBI Taxonomy" id="133381"/>
    <lineage>
        <taxon>Eukaryota</taxon>
        <taxon>Fungi</taxon>
        <taxon>Fungi incertae sedis</taxon>
        <taxon>Zoopagomycota</taxon>
        <taxon>Kickxellomycotina</taxon>
        <taxon>Harpellomycetes</taxon>
        <taxon>Harpellales</taxon>
        <taxon>Legeriomycetaceae</taxon>
        <taxon>Smittium</taxon>
    </lineage>
</organism>
<dbReference type="PANTHER" id="PTHR10642">
    <property type="entry name" value="RIBONUCLEASE H1"/>
    <property type="match status" value="1"/>
</dbReference>
<dbReference type="GO" id="GO:0043137">
    <property type="term" value="P:DNA replication, removal of RNA primer"/>
    <property type="evidence" value="ECO:0007669"/>
    <property type="project" value="TreeGrafter"/>
</dbReference>
<dbReference type="FunFam" id="3.40.970.10:FF:000002">
    <property type="entry name" value="Ribonuclease H"/>
    <property type="match status" value="1"/>
</dbReference>
<dbReference type="InterPro" id="IPR012337">
    <property type="entry name" value="RNaseH-like_sf"/>
</dbReference>
<dbReference type="AlphaFoldDB" id="A0A2T9ZKH4"/>
<proteinExistence type="inferred from homology"/>
<dbReference type="OrthoDB" id="407198at2759"/>
<gene>
    <name evidence="14" type="ORF">BB560_000425</name>
    <name evidence="15" type="ORF">BB560_000429</name>
</gene>
<dbReference type="InterPro" id="IPR002156">
    <property type="entry name" value="RNaseH_domain"/>
</dbReference>
<feature type="region of interest" description="Disordered" evidence="12">
    <location>
        <begin position="196"/>
        <end position="216"/>
    </location>
</feature>
<reference evidence="14 16" key="1">
    <citation type="journal article" date="2018" name="MBio">
        <title>Comparative Genomics Reveals the Core Gene Toolbox for the Fungus-Insect Symbiosis.</title>
        <authorList>
            <person name="Wang Y."/>
            <person name="Stata M."/>
            <person name="Wang W."/>
            <person name="Stajich J.E."/>
            <person name="White M.M."/>
            <person name="Moncalvo J.M."/>
        </authorList>
    </citation>
    <scope>NUCLEOTIDE SEQUENCE [LARGE SCALE GENOMIC DNA]</scope>
    <source>
        <strain evidence="14 16">SC-DP-2</strain>
    </source>
</reference>
<accession>A0A2T9ZKH4</accession>
<evidence type="ECO:0000256" key="4">
    <source>
        <dbReference type="ARBA" id="ARBA00005300"/>
    </source>
</evidence>
<keyword evidence="7" id="KW-0540">Nuclease</keyword>
<dbReference type="Gene3D" id="3.40.970.10">
    <property type="entry name" value="Ribonuclease H1, N-terminal domain"/>
    <property type="match status" value="1"/>
</dbReference>
<evidence type="ECO:0000256" key="10">
    <source>
        <dbReference type="ARBA" id="ARBA00022801"/>
    </source>
</evidence>
<dbReference type="InterPro" id="IPR036397">
    <property type="entry name" value="RNaseH_sf"/>
</dbReference>
<comment type="similarity">
    <text evidence="4">Belongs to the RNase H family.</text>
</comment>
<dbReference type="SUPFAM" id="SSF53098">
    <property type="entry name" value="Ribonuclease H-like"/>
    <property type="match status" value="1"/>
</dbReference>
<evidence type="ECO:0000256" key="2">
    <source>
        <dbReference type="ARBA" id="ARBA00001946"/>
    </source>
</evidence>
<feature type="region of interest" description="Disordered" evidence="12">
    <location>
        <begin position="51"/>
        <end position="171"/>
    </location>
</feature>
<dbReference type="EC" id="3.1.26.4" evidence="5"/>
<keyword evidence="8" id="KW-0479">Metal-binding</keyword>
<dbReference type="EMBL" id="MBFS01000045">
    <property type="protein sequence ID" value="PVV05056.1"/>
    <property type="molecule type" value="Genomic_DNA"/>
</dbReference>
<dbReference type="PROSITE" id="PS50879">
    <property type="entry name" value="RNASE_H_1"/>
    <property type="match status" value="1"/>
</dbReference>
<sequence length="403" mass="45578">MVSFYAVKVGEKTGIFNTWQECQSLVKGFPGAQYKKFPSVLMAQRYLDEPIQQPAQPKKNKNQVHSSSSKNYSASSASENSNRNERPFGRKKQYKPPSRSFQEVQTENVYGNRPFGKKAPKSYQSYDNGPSRYNSSYQSKNDSYSRRSDDYERDNYRERNKQLTDVVDNRTGKAGGEYNLYFAKSASDYKTTYSNSYEIPSQNDKSDDSYAEYSNESDSLVSLSTSVYRETGPPVETQTDLSKPLEIYTDGACSNNGREGSSAGIGVYFGQNDIRNISEKLEGEQTNNSAELTARFLHFILLALEKVHETSPVASLTQKPRKVIIYTDSAYVIGCITKWVITWVSNGWKTSNNAEAKNKELIEKIMSHIDKNEGRVKFKYVKGHSHDEGNNIADYFAVKGSKL</sequence>
<dbReference type="EMBL" id="MBFS01000045">
    <property type="protein sequence ID" value="PVV05050.1"/>
    <property type="molecule type" value="Genomic_DNA"/>
</dbReference>
<dbReference type="PANTHER" id="PTHR10642:SF26">
    <property type="entry name" value="RIBONUCLEASE H1"/>
    <property type="match status" value="1"/>
</dbReference>
<evidence type="ECO:0000256" key="9">
    <source>
        <dbReference type="ARBA" id="ARBA00022759"/>
    </source>
</evidence>
<dbReference type="CDD" id="cd09280">
    <property type="entry name" value="RNase_HI_eukaryote_like"/>
    <property type="match status" value="1"/>
</dbReference>
<evidence type="ECO:0000256" key="8">
    <source>
        <dbReference type="ARBA" id="ARBA00022723"/>
    </source>
</evidence>
<comment type="catalytic activity">
    <reaction evidence="1">
        <text>Endonucleolytic cleavage to 5'-phosphomonoester.</text>
        <dbReference type="EC" id="3.1.26.4"/>
    </reaction>
</comment>
<dbReference type="GO" id="GO:0003676">
    <property type="term" value="F:nucleic acid binding"/>
    <property type="evidence" value="ECO:0007669"/>
    <property type="project" value="InterPro"/>
</dbReference>
<protein>
    <recommendedName>
        <fullName evidence="6">Ribonuclease H</fullName>
        <ecNumber evidence="5">3.1.26.4</ecNumber>
    </recommendedName>
</protein>
<evidence type="ECO:0000259" key="13">
    <source>
        <dbReference type="PROSITE" id="PS50879"/>
    </source>
</evidence>
<keyword evidence="9" id="KW-0255">Endonuclease</keyword>
<dbReference type="InterPro" id="IPR009027">
    <property type="entry name" value="Ribosomal_bL9/RNase_H1_N"/>
</dbReference>